<feature type="transmembrane region" description="Helical" evidence="2">
    <location>
        <begin position="111"/>
        <end position="135"/>
    </location>
</feature>
<feature type="compositionally biased region" description="Low complexity" evidence="1">
    <location>
        <begin position="288"/>
        <end position="301"/>
    </location>
</feature>
<feature type="transmembrane region" description="Helical" evidence="2">
    <location>
        <begin position="184"/>
        <end position="201"/>
    </location>
</feature>
<keyword evidence="4" id="KW-1185">Reference proteome</keyword>
<feature type="region of interest" description="Disordered" evidence="1">
    <location>
        <begin position="274"/>
        <end position="317"/>
    </location>
</feature>
<keyword evidence="2" id="KW-1133">Transmembrane helix</keyword>
<accession>A0A9W7ASN7</accession>
<dbReference type="OrthoDB" id="188876at2759"/>
<dbReference type="Proteomes" id="UP001165122">
    <property type="component" value="Unassembled WGS sequence"/>
</dbReference>
<organism evidence="3 4">
    <name type="scientific">Triparma laevis f. longispina</name>
    <dbReference type="NCBI Taxonomy" id="1714387"/>
    <lineage>
        <taxon>Eukaryota</taxon>
        <taxon>Sar</taxon>
        <taxon>Stramenopiles</taxon>
        <taxon>Ochrophyta</taxon>
        <taxon>Bolidophyceae</taxon>
        <taxon>Parmales</taxon>
        <taxon>Triparmaceae</taxon>
        <taxon>Triparma</taxon>
    </lineage>
</organism>
<feature type="compositionally biased region" description="Basic residues" evidence="1">
    <location>
        <begin position="302"/>
        <end position="317"/>
    </location>
</feature>
<dbReference type="EMBL" id="BRXW01000737">
    <property type="protein sequence ID" value="GMH75931.1"/>
    <property type="molecule type" value="Genomic_DNA"/>
</dbReference>
<name>A0A9W7ASN7_9STRA</name>
<keyword evidence="2" id="KW-0472">Membrane</keyword>
<sequence length="317" mass="35786">MSALQIMLPPWPKDEFISRTWHLLISLAALWNINNLRNLNKVKPITSDPKTLCCAIFTFVCAFRSFVPRVDAERLCFWDLGLISTPFIGRSCATVAEIAFAYQFTRYWQRVVSAAGLPGSMFIANVGWFLCSFAQGLCWTGVLTTNNFWHACENSLWGLSPFLLSVGALWAITKPTASEANRNFLRCFCVMGPAFVTYLAVNDVPMYIEKWRQGVGGGVDLHPIDGLWDSMTCNVSRKDDLWGIEYLWMTGYFVGGVWISIQLEHMDEFFVGAKKRGKAKAKKEKKVTTPTTRSTRSTPAKSRARSKSRSKSRSKKD</sequence>
<protein>
    <submittedName>
        <fullName evidence="3">Uncharacterized protein</fullName>
    </submittedName>
</protein>
<feature type="compositionally biased region" description="Basic residues" evidence="1">
    <location>
        <begin position="274"/>
        <end position="285"/>
    </location>
</feature>
<proteinExistence type="predicted"/>
<evidence type="ECO:0000256" key="2">
    <source>
        <dbReference type="SAM" id="Phobius"/>
    </source>
</evidence>
<comment type="caution">
    <text evidence="3">The sequence shown here is derived from an EMBL/GenBank/DDBJ whole genome shotgun (WGS) entry which is preliminary data.</text>
</comment>
<feature type="transmembrane region" description="Helical" evidence="2">
    <location>
        <begin position="155"/>
        <end position="172"/>
    </location>
</feature>
<evidence type="ECO:0000256" key="1">
    <source>
        <dbReference type="SAM" id="MobiDB-lite"/>
    </source>
</evidence>
<keyword evidence="2" id="KW-0812">Transmembrane</keyword>
<gene>
    <name evidence="3" type="ORF">TrLO_g14923</name>
</gene>
<reference evidence="4" key="1">
    <citation type="journal article" date="2023" name="Commun. Biol.">
        <title>Genome analysis of Parmales, the sister group of diatoms, reveals the evolutionary specialization of diatoms from phago-mixotrophs to photoautotrophs.</title>
        <authorList>
            <person name="Ban H."/>
            <person name="Sato S."/>
            <person name="Yoshikawa S."/>
            <person name="Yamada K."/>
            <person name="Nakamura Y."/>
            <person name="Ichinomiya M."/>
            <person name="Sato N."/>
            <person name="Blanc-Mathieu R."/>
            <person name="Endo H."/>
            <person name="Kuwata A."/>
            <person name="Ogata H."/>
        </authorList>
    </citation>
    <scope>NUCLEOTIDE SEQUENCE [LARGE SCALE GENOMIC DNA]</scope>
    <source>
        <strain evidence="4">NIES 3700</strain>
    </source>
</reference>
<feature type="transmembrane region" description="Helical" evidence="2">
    <location>
        <begin position="246"/>
        <end position="266"/>
    </location>
</feature>
<dbReference type="AlphaFoldDB" id="A0A9W7ASN7"/>
<evidence type="ECO:0000313" key="3">
    <source>
        <dbReference type="EMBL" id="GMH75931.1"/>
    </source>
</evidence>
<evidence type="ECO:0000313" key="4">
    <source>
        <dbReference type="Proteomes" id="UP001165122"/>
    </source>
</evidence>